<organism evidence="2 3">
    <name type="scientific">Sediminicola luteus</name>
    <dbReference type="NCBI Taxonomy" id="319238"/>
    <lineage>
        <taxon>Bacteria</taxon>
        <taxon>Pseudomonadati</taxon>
        <taxon>Bacteroidota</taxon>
        <taxon>Flavobacteriia</taxon>
        <taxon>Flavobacteriales</taxon>
        <taxon>Flavobacteriaceae</taxon>
        <taxon>Sediminicola</taxon>
    </lineage>
</organism>
<evidence type="ECO:0000313" key="3">
    <source>
        <dbReference type="Proteomes" id="UP000219559"/>
    </source>
</evidence>
<dbReference type="RefSeq" id="WP_097440605.1">
    <property type="nucleotide sequence ID" value="NZ_KZ300476.1"/>
</dbReference>
<dbReference type="Gene3D" id="2.60.120.10">
    <property type="entry name" value="Jelly Rolls"/>
    <property type="match status" value="1"/>
</dbReference>
<reference evidence="2 3" key="1">
    <citation type="submission" date="2017-04" db="EMBL/GenBank/DDBJ databases">
        <title>A new member of the family Flavobacteriaceae isolated from ascidians.</title>
        <authorList>
            <person name="Chen L."/>
        </authorList>
    </citation>
    <scope>NUCLEOTIDE SEQUENCE [LARGE SCALE GENOMIC DNA]</scope>
    <source>
        <strain evidence="2 3">HQA918</strain>
    </source>
</reference>
<accession>A0A2A4G934</accession>
<sequence length="121" mass="13428">MAKFQLQRTPFLVPTTDGKTIAEHFGLASNGQAQLSLAHMKAPAGWSEPAQCPEFDEYTFIISGKKQFEIEGEVVVLSAGESIKIDKGTRVRYSNPFSENCEYLSICTPAFSPDQVHRETE</sequence>
<dbReference type="Pfam" id="PF07883">
    <property type="entry name" value="Cupin_2"/>
    <property type="match status" value="1"/>
</dbReference>
<dbReference type="InterPro" id="IPR014710">
    <property type="entry name" value="RmlC-like_jellyroll"/>
</dbReference>
<keyword evidence="3" id="KW-1185">Reference proteome</keyword>
<evidence type="ECO:0000313" key="2">
    <source>
        <dbReference type="EMBL" id="PCE64484.1"/>
    </source>
</evidence>
<dbReference type="EMBL" id="NBWU01000003">
    <property type="protein sequence ID" value="PCE64484.1"/>
    <property type="molecule type" value="Genomic_DNA"/>
</dbReference>
<dbReference type="OrthoDB" id="160522at2"/>
<dbReference type="InterPro" id="IPR013096">
    <property type="entry name" value="Cupin_2"/>
</dbReference>
<proteinExistence type="predicted"/>
<evidence type="ECO:0000259" key="1">
    <source>
        <dbReference type="Pfam" id="PF07883"/>
    </source>
</evidence>
<dbReference type="Proteomes" id="UP000219559">
    <property type="component" value="Unassembled WGS sequence"/>
</dbReference>
<name>A0A2A4G934_9FLAO</name>
<dbReference type="InterPro" id="IPR011051">
    <property type="entry name" value="RmlC_Cupin_sf"/>
</dbReference>
<dbReference type="AlphaFoldDB" id="A0A2A4G934"/>
<gene>
    <name evidence="2" type="ORF">B7P33_09365</name>
</gene>
<protein>
    <submittedName>
        <fullName evidence="2">Cupin</fullName>
    </submittedName>
</protein>
<dbReference type="SUPFAM" id="SSF51182">
    <property type="entry name" value="RmlC-like cupins"/>
    <property type="match status" value="1"/>
</dbReference>
<comment type="caution">
    <text evidence="2">The sequence shown here is derived from an EMBL/GenBank/DDBJ whole genome shotgun (WGS) entry which is preliminary data.</text>
</comment>
<feature type="domain" description="Cupin type-2" evidence="1">
    <location>
        <begin position="40"/>
        <end position="107"/>
    </location>
</feature>